<dbReference type="Proteomes" id="UP000031668">
    <property type="component" value="Unassembled WGS sequence"/>
</dbReference>
<protein>
    <submittedName>
        <fullName evidence="1">Uncharacterized protein</fullName>
    </submittedName>
</protein>
<name>A0A0C2I6A7_THEKT</name>
<sequence>MAAGCRGALNGVSNHRWDRFTLTAVRRVGSSTKLEGFEYSSEEELTPGGVEPDFADARTQHSCIQLGGIIDECRHGFDLHYAGKLSRIGTRDSHIYKGHFNGLNLDWNCLRPETVFNTQTHFERGGSDRRIFVRNFLDIPRYSQVKNGPSVSLLCMRLLNNAFFPLRNAAN</sequence>
<dbReference type="AlphaFoldDB" id="A0A0C2I6A7"/>
<keyword evidence="2" id="KW-1185">Reference proteome</keyword>
<evidence type="ECO:0000313" key="1">
    <source>
        <dbReference type="EMBL" id="KII60733.1"/>
    </source>
</evidence>
<organism evidence="1 2">
    <name type="scientific">Thelohanellus kitauei</name>
    <name type="common">Myxosporean</name>
    <dbReference type="NCBI Taxonomy" id="669202"/>
    <lineage>
        <taxon>Eukaryota</taxon>
        <taxon>Metazoa</taxon>
        <taxon>Cnidaria</taxon>
        <taxon>Myxozoa</taxon>
        <taxon>Myxosporea</taxon>
        <taxon>Bivalvulida</taxon>
        <taxon>Platysporina</taxon>
        <taxon>Myxobolidae</taxon>
        <taxon>Thelohanellus</taxon>
    </lineage>
</organism>
<proteinExistence type="predicted"/>
<evidence type="ECO:0000313" key="2">
    <source>
        <dbReference type="Proteomes" id="UP000031668"/>
    </source>
</evidence>
<dbReference type="EMBL" id="JWZT01005480">
    <property type="protein sequence ID" value="KII60733.1"/>
    <property type="molecule type" value="Genomic_DNA"/>
</dbReference>
<reference evidence="1 2" key="1">
    <citation type="journal article" date="2014" name="Genome Biol. Evol.">
        <title>The genome of the myxosporean Thelohanellus kitauei shows adaptations to nutrient acquisition within its fish host.</title>
        <authorList>
            <person name="Yang Y."/>
            <person name="Xiong J."/>
            <person name="Zhou Z."/>
            <person name="Huo F."/>
            <person name="Miao W."/>
            <person name="Ran C."/>
            <person name="Liu Y."/>
            <person name="Zhang J."/>
            <person name="Feng J."/>
            <person name="Wang M."/>
            <person name="Wang M."/>
            <person name="Wang L."/>
            <person name="Yao B."/>
        </authorList>
    </citation>
    <scope>NUCLEOTIDE SEQUENCE [LARGE SCALE GENOMIC DNA]</scope>
    <source>
        <strain evidence="1">Wuqing</strain>
    </source>
</reference>
<gene>
    <name evidence="1" type="ORF">RF11_10962</name>
</gene>
<comment type="caution">
    <text evidence="1">The sequence shown here is derived from an EMBL/GenBank/DDBJ whole genome shotgun (WGS) entry which is preliminary data.</text>
</comment>
<accession>A0A0C2I6A7</accession>